<evidence type="ECO:0000256" key="1">
    <source>
        <dbReference type="ARBA" id="ARBA00004496"/>
    </source>
</evidence>
<keyword evidence="3" id="KW-0963">Cytoplasm</keyword>
<comment type="similarity">
    <text evidence="2">Belongs to the sestrin family.</text>
</comment>
<feature type="region of interest" description="Disordered" evidence="4">
    <location>
        <begin position="198"/>
        <end position="260"/>
    </location>
</feature>
<proteinExistence type="inferred from homology"/>
<feature type="compositionally biased region" description="Low complexity" evidence="4">
    <location>
        <begin position="222"/>
        <end position="252"/>
    </location>
</feature>
<organism evidence="5 6">
    <name type="scientific">Helicostylum pulchrum</name>
    <dbReference type="NCBI Taxonomy" id="562976"/>
    <lineage>
        <taxon>Eukaryota</taxon>
        <taxon>Fungi</taxon>
        <taxon>Fungi incertae sedis</taxon>
        <taxon>Mucoromycota</taxon>
        <taxon>Mucoromycotina</taxon>
        <taxon>Mucoromycetes</taxon>
        <taxon>Mucorales</taxon>
        <taxon>Mucorineae</taxon>
        <taxon>Mucoraceae</taxon>
        <taxon>Helicostylum</taxon>
    </lineage>
</organism>
<dbReference type="Gene3D" id="1.20.1290.10">
    <property type="entry name" value="AhpD-like"/>
    <property type="match status" value="1"/>
</dbReference>
<evidence type="ECO:0000313" key="5">
    <source>
        <dbReference type="EMBL" id="GAA5802871.1"/>
    </source>
</evidence>
<dbReference type="EMBL" id="BAABUJ010000025">
    <property type="protein sequence ID" value="GAA5802871.1"/>
    <property type="molecule type" value="Genomic_DNA"/>
</dbReference>
<protein>
    <submittedName>
        <fullName evidence="5">Uncharacterized protein</fullName>
    </submittedName>
</protein>
<evidence type="ECO:0000256" key="2">
    <source>
        <dbReference type="ARBA" id="ARBA00008350"/>
    </source>
</evidence>
<gene>
    <name evidence="5" type="ORF">HPULCUR_008346</name>
</gene>
<evidence type="ECO:0000256" key="3">
    <source>
        <dbReference type="ARBA" id="ARBA00022490"/>
    </source>
</evidence>
<dbReference type="SUPFAM" id="SSF69118">
    <property type="entry name" value="AhpD-like"/>
    <property type="match status" value="1"/>
</dbReference>
<accession>A0ABP9Y7D7</accession>
<evidence type="ECO:0000313" key="6">
    <source>
        <dbReference type="Proteomes" id="UP001476247"/>
    </source>
</evidence>
<sequence>MNQEDSTAEIIRDSRASQLQSCRQRIALFKGLQVDNYEDRASALEKIIQVVKSYIRSSLSPITTSPTLSDHSVTDHTIQCEDDEYSKQLFYFLLTILRLSISCPYSDVRQTFKHLLIGLKVRIFYCLFNKLLMQFLKKETTTIAIPQPKYKSPSYFIPLFDIFSLESNNSSFQQAAVLYPRSSNLSFSPWSSNNSIIDEPLTKGSEEDDPSMPTDHTKPKNTTTTTTTTMATTTSKQPSSISSATSITSTNTPDFTGGRPSDEYVRQMMIKTFTDEGRLANLFRVLSFFPTFFEIYHVTFSKIMKGTMGPLHRTWKAYIGLMVAAEQKCQYLFSSSKIEFLYNGGDPNWLRGLDYVPHKLRKISVLTLKLARQPWKLDTEDIQMLLSGGIGDAWSKGELVQATLIIATFLGLSSFILGCGITPEIDMTGGFYLPRDQHAEGIENELDLPILESLSNNGGTSWQQQQQQQQQKEDQYFSSDHGIGLGVSTIEVQDDLNHTEQLIHKLKSKKNCGVKEQLLESLEKIKIHDGNKMMTINTNFNNEEKKVVITEGNKIYDDLELFVDADQAAIEHQIFDVENDTEMEFMLGEYCWEDHGCDLANHYLPGIGDDLVQEFTEAISITDWSIFHPVVEDVVDTSPLRYAIWYYTQKIMGVTKEDYTYADIPTYLNDRTTKYIQTLCMSPSKIQKNDWCNIGISLRPEEKCHVNLLVASARKQAVLCYGLCLISEV</sequence>
<dbReference type="InterPro" id="IPR006730">
    <property type="entry name" value="Sestrin"/>
</dbReference>
<dbReference type="PANTHER" id="PTHR12474:SF0">
    <property type="entry name" value="SESTRIN HOMOLOG"/>
    <property type="match status" value="1"/>
</dbReference>
<comment type="subcellular location">
    <subcellularLocation>
        <location evidence="1">Cytoplasm</location>
    </subcellularLocation>
</comment>
<dbReference type="InterPro" id="IPR029032">
    <property type="entry name" value="AhpD-like"/>
</dbReference>
<dbReference type="Proteomes" id="UP001476247">
    <property type="component" value="Unassembled WGS sequence"/>
</dbReference>
<evidence type="ECO:0000256" key="4">
    <source>
        <dbReference type="SAM" id="MobiDB-lite"/>
    </source>
</evidence>
<comment type="caution">
    <text evidence="5">The sequence shown here is derived from an EMBL/GenBank/DDBJ whole genome shotgun (WGS) entry which is preliminary data.</text>
</comment>
<name>A0ABP9Y7D7_9FUNG</name>
<keyword evidence="6" id="KW-1185">Reference proteome</keyword>
<dbReference type="Pfam" id="PF04636">
    <property type="entry name" value="PA26"/>
    <property type="match status" value="1"/>
</dbReference>
<dbReference type="PANTHER" id="PTHR12474">
    <property type="entry name" value="P53 REGULATED PA26 NUCLEAR PROTEIN SESTRIN"/>
    <property type="match status" value="1"/>
</dbReference>
<reference evidence="5 6" key="1">
    <citation type="submission" date="2024-04" db="EMBL/GenBank/DDBJ databases">
        <title>genome sequences of Mucor flavus KT1a and Helicostylum pulchrum KT1b strains isolation_sourced from the surface of a dry-aged beef.</title>
        <authorList>
            <person name="Toyotome T."/>
            <person name="Hosono M."/>
            <person name="Torimaru M."/>
            <person name="Fukuda K."/>
            <person name="Mikami N."/>
        </authorList>
    </citation>
    <scope>NUCLEOTIDE SEQUENCE [LARGE SCALE GENOMIC DNA]</scope>
    <source>
        <strain evidence="5 6">KT1b</strain>
    </source>
</reference>